<dbReference type="GO" id="GO:0006281">
    <property type="term" value="P:DNA repair"/>
    <property type="evidence" value="ECO:0007669"/>
    <property type="project" value="InterPro"/>
</dbReference>
<proteinExistence type="predicted"/>
<evidence type="ECO:0000259" key="2">
    <source>
        <dbReference type="SMART" id="SM00278"/>
    </source>
</evidence>
<organism evidence="3">
    <name type="scientific">marine sediment metagenome</name>
    <dbReference type="NCBI Taxonomy" id="412755"/>
    <lineage>
        <taxon>unclassified sequences</taxon>
        <taxon>metagenomes</taxon>
        <taxon>ecological metagenomes</taxon>
    </lineage>
</organism>
<keyword evidence="1" id="KW-1133">Transmembrane helix</keyword>
<dbReference type="EMBL" id="BARU01006499">
    <property type="protein sequence ID" value="GAH47381.1"/>
    <property type="molecule type" value="Genomic_DNA"/>
</dbReference>
<dbReference type="InterPro" id="IPR003583">
    <property type="entry name" value="Hlx-hairpin-Hlx_DNA-bd_motif"/>
</dbReference>
<dbReference type="AlphaFoldDB" id="X1FNW5"/>
<feature type="domain" description="Helix-hairpin-helix DNA-binding motif class 1" evidence="2">
    <location>
        <begin position="63"/>
        <end position="82"/>
    </location>
</feature>
<protein>
    <recommendedName>
        <fullName evidence="2">Helix-hairpin-helix DNA-binding motif class 1 domain-containing protein</fullName>
    </recommendedName>
</protein>
<dbReference type="SMART" id="SM00278">
    <property type="entry name" value="HhH1"/>
    <property type="match status" value="2"/>
</dbReference>
<evidence type="ECO:0000256" key="1">
    <source>
        <dbReference type="SAM" id="Phobius"/>
    </source>
</evidence>
<keyword evidence="1" id="KW-0812">Transmembrane</keyword>
<sequence>MTGNKLIQTDARQNRIQSFAFVIAVSVAVCFSICFAVSSLLGLGQSYEIGLDEKINPNDAPLASLVRLPGIGIGKASAIVAYRRDFSERNDNKAAFENCDDLQKVKGIGAKTIENISEWLEFE</sequence>
<dbReference type="GO" id="GO:0003677">
    <property type="term" value="F:DNA binding"/>
    <property type="evidence" value="ECO:0007669"/>
    <property type="project" value="InterPro"/>
</dbReference>
<feature type="transmembrane region" description="Helical" evidence="1">
    <location>
        <begin position="62"/>
        <end position="82"/>
    </location>
</feature>
<name>X1FNW5_9ZZZZ</name>
<dbReference type="Gene3D" id="1.10.150.320">
    <property type="entry name" value="Photosystem II 12 kDa extrinsic protein"/>
    <property type="match status" value="1"/>
</dbReference>
<dbReference type="SUPFAM" id="SSF47781">
    <property type="entry name" value="RuvA domain 2-like"/>
    <property type="match status" value="1"/>
</dbReference>
<evidence type="ECO:0000313" key="3">
    <source>
        <dbReference type="EMBL" id="GAH47381.1"/>
    </source>
</evidence>
<comment type="caution">
    <text evidence="3">The sequence shown here is derived from an EMBL/GenBank/DDBJ whole genome shotgun (WGS) entry which is preliminary data.</text>
</comment>
<gene>
    <name evidence="3" type="ORF">S03H2_12787</name>
</gene>
<keyword evidence="1" id="KW-0472">Membrane</keyword>
<dbReference type="InterPro" id="IPR010994">
    <property type="entry name" value="RuvA_2-like"/>
</dbReference>
<feature type="domain" description="Helix-hairpin-helix DNA-binding motif class 1" evidence="2">
    <location>
        <begin position="100"/>
        <end position="119"/>
    </location>
</feature>
<feature type="transmembrane region" description="Helical" evidence="1">
    <location>
        <begin position="21"/>
        <end position="42"/>
    </location>
</feature>
<reference evidence="3" key="1">
    <citation type="journal article" date="2014" name="Front. Microbiol.">
        <title>High frequency of phylogenetically diverse reductive dehalogenase-homologous genes in deep subseafloor sedimentary metagenomes.</title>
        <authorList>
            <person name="Kawai M."/>
            <person name="Futagami T."/>
            <person name="Toyoda A."/>
            <person name="Takaki Y."/>
            <person name="Nishi S."/>
            <person name="Hori S."/>
            <person name="Arai W."/>
            <person name="Tsubouchi T."/>
            <person name="Morono Y."/>
            <person name="Uchiyama I."/>
            <person name="Ito T."/>
            <person name="Fujiyama A."/>
            <person name="Inagaki F."/>
            <person name="Takami H."/>
        </authorList>
    </citation>
    <scope>NUCLEOTIDE SEQUENCE</scope>
    <source>
        <strain evidence="3">Expedition CK06-06</strain>
    </source>
</reference>
<dbReference type="Pfam" id="PF12836">
    <property type="entry name" value="HHH_3"/>
    <property type="match status" value="1"/>
</dbReference>
<accession>X1FNW5</accession>